<evidence type="ECO:0000313" key="2">
    <source>
        <dbReference type="Proteomes" id="UP000003959"/>
    </source>
</evidence>
<dbReference type="HOGENOM" id="CLU_2880951_0_0_3"/>
<proteinExistence type="predicted"/>
<protein>
    <submittedName>
        <fullName evidence="1">Uncharacterized protein</fullName>
    </submittedName>
</protein>
<dbReference type="EMBL" id="GL890827">
    <property type="protein sequence ID" value="EGJ34754.1"/>
    <property type="molecule type" value="Genomic_DNA"/>
</dbReference>
<keyword evidence="2" id="KW-1185">Reference proteome</keyword>
<accession>F4XKS2</accession>
<name>F4XKS2_9CYAN</name>
<dbReference type="AlphaFoldDB" id="F4XKS2"/>
<gene>
    <name evidence="1" type="ORF">LYNGBM3L_12540</name>
</gene>
<sequence>MERCSGLRNTRIFFDFFAVFPESVDSAREDVNDGEKICCKFQFGAAFRLVENQDFSTVDTDRR</sequence>
<organism evidence="1 2">
    <name type="scientific">Moorena producens 3L</name>
    <dbReference type="NCBI Taxonomy" id="489825"/>
    <lineage>
        <taxon>Bacteria</taxon>
        <taxon>Bacillati</taxon>
        <taxon>Cyanobacteriota</taxon>
        <taxon>Cyanophyceae</taxon>
        <taxon>Coleofasciculales</taxon>
        <taxon>Coleofasciculaceae</taxon>
        <taxon>Moorena</taxon>
    </lineage>
</organism>
<reference evidence="2" key="1">
    <citation type="journal article" date="2011" name="Proc. Natl. Acad. Sci. U.S.A.">
        <title>Genomic insights into the physiology and ecology of the marine filamentous cyanobacterium Lyngbya majuscula.</title>
        <authorList>
            <person name="Jones A.C."/>
            <person name="Monroe E.A."/>
            <person name="Podell S."/>
            <person name="Hess W.R."/>
            <person name="Klages S."/>
            <person name="Esquenazi E."/>
            <person name="Niessen S."/>
            <person name="Hoover H."/>
            <person name="Rothmann M."/>
            <person name="Lasken R.S."/>
            <person name="Yates J.R.III."/>
            <person name="Reinhardt R."/>
            <person name="Kube M."/>
            <person name="Burkart M.D."/>
            <person name="Allen E.E."/>
            <person name="Dorrestein P.C."/>
            <person name="Gerwick W.H."/>
            <person name="Gerwick L."/>
        </authorList>
    </citation>
    <scope>NUCLEOTIDE SEQUENCE [LARGE SCALE GENOMIC DNA]</scope>
    <source>
        <strain evidence="2">3L</strain>
    </source>
</reference>
<evidence type="ECO:0000313" key="1">
    <source>
        <dbReference type="EMBL" id="EGJ34754.1"/>
    </source>
</evidence>
<dbReference type="Proteomes" id="UP000003959">
    <property type="component" value="Unassembled WGS sequence"/>
</dbReference>